<dbReference type="EMBL" id="QMKK01000050">
    <property type="protein sequence ID" value="RAX39073.1"/>
    <property type="molecule type" value="Genomic_DNA"/>
</dbReference>
<gene>
    <name evidence="2" type="ORF">DQ393_24280</name>
</gene>
<comment type="caution">
    <text evidence="2">The sequence shown here is derived from an EMBL/GenBank/DDBJ whole genome shotgun (WGS) entry which is preliminary data.</text>
</comment>
<reference evidence="2 3" key="1">
    <citation type="submission" date="2018-06" db="EMBL/GenBank/DDBJ databases">
        <title>Whole Genome Sequence of an efficient microsymbiont, Rhizobium tropici.</title>
        <authorList>
            <person name="Srinivasan R."/>
            <person name="Singh H.V."/>
            <person name="Srivastava R."/>
            <person name="Kumari B."/>
            <person name="Radhakrishna A."/>
        </authorList>
    </citation>
    <scope>NUCLEOTIDE SEQUENCE [LARGE SCALE GENOMIC DNA]</scope>
    <source>
        <strain evidence="2 3">IGFRI Rhizo-19</strain>
    </source>
</reference>
<sequence length="214" mass="23805">MSTSETYRIEYDNSALGSEAAAYIFFTVGLVFIAFLSRSDIITSIAWISLALMTAYVAVKALLKLIFQVRKAIVIISPKGIKDARLGSDFIPWDDIEKIDVPAPRRSLGKMLGIILLGFCLLVVAIILSEGGVIPVEALDWSRPDHHVWLLLAPGRRVMGQLRSSKHLVRQVTGDMQHVCIAVSDLAYQKLELLELIVKFHARYKKAEKTEVVA</sequence>
<proteinExistence type="predicted"/>
<name>A0A329Y6L0_RHITR</name>
<feature type="transmembrane region" description="Helical" evidence="1">
    <location>
        <begin position="108"/>
        <end position="128"/>
    </location>
</feature>
<dbReference type="RefSeq" id="WP_112344248.1">
    <property type="nucleotide sequence ID" value="NZ_QMKK01000050.1"/>
</dbReference>
<dbReference type="OrthoDB" id="8357303at2"/>
<feature type="transmembrane region" description="Helical" evidence="1">
    <location>
        <begin position="20"/>
        <end position="38"/>
    </location>
</feature>
<keyword evidence="1" id="KW-0472">Membrane</keyword>
<feature type="transmembrane region" description="Helical" evidence="1">
    <location>
        <begin position="44"/>
        <end position="63"/>
    </location>
</feature>
<dbReference type="Proteomes" id="UP000251205">
    <property type="component" value="Unassembled WGS sequence"/>
</dbReference>
<keyword evidence="1" id="KW-1133">Transmembrane helix</keyword>
<organism evidence="2 3">
    <name type="scientific">Rhizobium tropici</name>
    <dbReference type="NCBI Taxonomy" id="398"/>
    <lineage>
        <taxon>Bacteria</taxon>
        <taxon>Pseudomonadati</taxon>
        <taxon>Pseudomonadota</taxon>
        <taxon>Alphaproteobacteria</taxon>
        <taxon>Hyphomicrobiales</taxon>
        <taxon>Rhizobiaceae</taxon>
        <taxon>Rhizobium/Agrobacterium group</taxon>
        <taxon>Rhizobium</taxon>
    </lineage>
</organism>
<evidence type="ECO:0000313" key="3">
    <source>
        <dbReference type="Proteomes" id="UP000251205"/>
    </source>
</evidence>
<accession>A0A329Y6L0</accession>
<evidence type="ECO:0000256" key="1">
    <source>
        <dbReference type="SAM" id="Phobius"/>
    </source>
</evidence>
<dbReference type="AlphaFoldDB" id="A0A329Y6L0"/>
<evidence type="ECO:0000313" key="2">
    <source>
        <dbReference type="EMBL" id="RAX39073.1"/>
    </source>
</evidence>
<keyword evidence="1" id="KW-0812">Transmembrane</keyword>
<protein>
    <submittedName>
        <fullName evidence="2">Uncharacterized protein</fullName>
    </submittedName>
</protein>